<dbReference type="AlphaFoldDB" id="A0A4C1TH66"/>
<sequence>MISRYIHRNNKSRTVAESCRLSTAIEFFVKDARSSDGGVGSGLLACVTPGLQRGSPLNSVWSCLRRTRPETGRDCPLKTAPIAIRRDVRAVTAELLSSAERTVALTSFRSWSDQRIR</sequence>
<evidence type="ECO:0000313" key="1">
    <source>
        <dbReference type="EMBL" id="GBP12788.1"/>
    </source>
</evidence>
<protein>
    <submittedName>
        <fullName evidence="1">Uncharacterized protein</fullName>
    </submittedName>
</protein>
<dbReference type="Proteomes" id="UP000299102">
    <property type="component" value="Unassembled WGS sequence"/>
</dbReference>
<dbReference type="EMBL" id="BGZK01000053">
    <property type="protein sequence ID" value="GBP12788.1"/>
    <property type="molecule type" value="Genomic_DNA"/>
</dbReference>
<keyword evidence="2" id="KW-1185">Reference proteome</keyword>
<gene>
    <name evidence="1" type="ORF">EVAR_6115_1</name>
</gene>
<comment type="caution">
    <text evidence="1">The sequence shown here is derived from an EMBL/GenBank/DDBJ whole genome shotgun (WGS) entry which is preliminary data.</text>
</comment>
<organism evidence="1 2">
    <name type="scientific">Eumeta variegata</name>
    <name type="common">Bagworm moth</name>
    <name type="synonym">Eumeta japonica</name>
    <dbReference type="NCBI Taxonomy" id="151549"/>
    <lineage>
        <taxon>Eukaryota</taxon>
        <taxon>Metazoa</taxon>
        <taxon>Ecdysozoa</taxon>
        <taxon>Arthropoda</taxon>
        <taxon>Hexapoda</taxon>
        <taxon>Insecta</taxon>
        <taxon>Pterygota</taxon>
        <taxon>Neoptera</taxon>
        <taxon>Endopterygota</taxon>
        <taxon>Lepidoptera</taxon>
        <taxon>Glossata</taxon>
        <taxon>Ditrysia</taxon>
        <taxon>Tineoidea</taxon>
        <taxon>Psychidae</taxon>
        <taxon>Oiketicinae</taxon>
        <taxon>Eumeta</taxon>
    </lineage>
</organism>
<name>A0A4C1TH66_EUMVA</name>
<proteinExistence type="predicted"/>
<evidence type="ECO:0000313" key="2">
    <source>
        <dbReference type="Proteomes" id="UP000299102"/>
    </source>
</evidence>
<accession>A0A4C1TH66</accession>
<reference evidence="1 2" key="1">
    <citation type="journal article" date="2019" name="Commun. Biol.">
        <title>The bagworm genome reveals a unique fibroin gene that provides high tensile strength.</title>
        <authorList>
            <person name="Kono N."/>
            <person name="Nakamura H."/>
            <person name="Ohtoshi R."/>
            <person name="Tomita M."/>
            <person name="Numata K."/>
            <person name="Arakawa K."/>
        </authorList>
    </citation>
    <scope>NUCLEOTIDE SEQUENCE [LARGE SCALE GENOMIC DNA]</scope>
</reference>